<feature type="domain" description="TonB-dependent receptor plug" evidence="14">
    <location>
        <begin position="44"/>
        <end position="149"/>
    </location>
</feature>
<dbReference type="EMBL" id="SSHJ02000001">
    <property type="protein sequence ID" value="MFN0254170.1"/>
    <property type="molecule type" value="Genomic_DNA"/>
</dbReference>
<evidence type="ECO:0000259" key="14">
    <source>
        <dbReference type="Pfam" id="PF07715"/>
    </source>
</evidence>
<dbReference type="Gene3D" id="2.170.130.10">
    <property type="entry name" value="TonB-dependent receptor, plug domain"/>
    <property type="match status" value="1"/>
</dbReference>
<dbReference type="Pfam" id="PF00593">
    <property type="entry name" value="TonB_dep_Rec_b-barrel"/>
    <property type="match status" value="1"/>
</dbReference>
<keyword evidence="16" id="KW-1185">Reference proteome</keyword>
<feature type="domain" description="TonB-dependent receptor-like beta-barrel" evidence="13">
    <location>
        <begin position="213"/>
        <end position="594"/>
    </location>
</feature>
<dbReference type="PANTHER" id="PTHR30069">
    <property type="entry name" value="TONB-DEPENDENT OUTER MEMBRANE RECEPTOR"/>
    <property type="match status" value="1"/>
</dbReference>
<evidence type="ECO:0000256" key="5">
    <source>
        <dbReference type="ARBA" id="ARBA00022729"/>
    </source>
</evidence>
<dbReference type="InterPro" id="IPR039426">
    <property type="entry name" value="TonB-dep_rcpt-like"/>
</dbReference>
<evidence type="ECO:0000256" key="6">
    <source>
        <dbReference type="ARBA" id="ARBA00023077"/>
    </source>
</evidence>
<evidence type="ECO:0000256" key="3">
    <source>
        <dbReference type="ARBA" id="ARBA00022452"/>
    </source>
</evidence>
<evidence type="ECO:0000256" key="9">
    <source>
        <dbReference type="ARBA" id="ARBA00023237"/>
    </source>
</evidence>
<organism evidence="15 16">
    <name type="scientific">Pedobacter ureilyticus</name>
    <dbReference type="NCBI Taxonomy" id="1393051"/>
    <lineage>
        <taxon>Bacteria</taxon>
        <taxon>Pseudomonadati</taxon>
        <taxon>Bacteroidota</taxon>
        <taxon>Sphingobacteriia</taxon>
        <taxon>Sphingobacteriales</taxon>
        <taxon>Sphingobacteriaceae</taxon>
        <taxon>Pedobacter</taxon>
    </lineage>
</organism>
<keyword evidence="6 11" id="KW-0798">TonB box</keyword>
<keyword evidence="2 10" id="KW-0813">Transport</keyword>
<keyword evidence="9 10" id="KW-0998">Cell outer membrane</keyword>
<dbReference type="InterPro" id="IPR037066">
    <property type="entry name" value="Plug_dom_sf"/>
</dbReference>
<name>A0ABW9J201_9SPHI</name>
<comment type="similarity">
    <text evidence="10 11">Belongs to the TonB-dependent receptor family.</text>
</comment>
<evidence type="ECO:0000256" key="8">
    <source>
        <dbReference type="ARBA" id="ARBA00023170"/>
    </source>
</evidence>
<evidence type="ECO:0000256" key="12">
    <source>
        <dbReference type="SAM" id="SignalP"/>
    </source>
</evidence>
<evidence type="ECO:0000256" key="2">
    <source>
        <dbReference type="ARBA" id="ARBA00022448"/>
    </source>
</evidence>
<dbReference type="InterPro" id="IPR012910">
    <property type="entry name" value="Plug_dom"/>
</dbReference>
<dbReference type="InterPro" id="IPR036942">
    <property type="entry name" value="Beta-barrel_TonB_sf"/>
</dbReference>
<feature type="signal peptide" evidence="12">
    <location>
        <begin position="1"/>
        <end position="18"/>
    </location>
</feature>
<dbReference type="RefSeq" id="WP_409140934.1">
    <property type="nucleotide sequence ID" value="NZ_SSHJ02000001.1"/>
</dbReference>
<gene>
    <name evidence="15" type="ORF">E6A44_001195</name>
</gene>
<dbReference type="InterPro" id="IPR000531">
    <property type="entry name" value="Beta-barrel_TonB"/>
</dbReference>
<comment type="caution">
    <text evidence="15">The sequence shown here is derived from an EMBL/GenBank/DDBJ whole genome shotgun (WGS) entry which is preliminary data.</text>
</comment>
<accession>A0ABW9J201</accession>
<keyword evidence="5 12" id="KW-0732">Signal</keyword>
<dbReference type="PROSITE" id="PS52016">
    <property type="entry name" value="TONB_DEPENDENT_REC_3"/>
    <property type="match status" value="1"/>
</dbReference>
<evidence type="ECO:0000259" key="13">
    <source>
        <dbReference type="Pfam" id="PF00593"/>
    </source>
</evidence>
<dbReference type="Proteomes" id="UP001517247">
    <property type="component" value="Unassembled WGS sequence"/>
</dbReference>
<feature type="chain" id="PRO_5047464641" evidence="12">
    <location>
        <begin position="19"/>
        <end position="622"/>
    </location>
</feature>
<keyword evidence="3 10" id="KW-1134">Transmembrane beta strand</keyword>
<evidence type="ECO:0000256" key="7">
    <source>
        <dbReference type="ARBA" id="ARBA00023136"/>
    </source>
</evidence>
<dbReference type="PANTHER" id="PTHR30069:SF29">
    <property type="entry name" value="HEMOGLOBIN AND HEMOGLOBIN-HAPTOGLOBIN-BINDING PROTEIN 1-RELATED"/>
    <property type="match status" value="1"/>
</dbReference>
<evidence type="ECO:0000256" key="10">
    <source>
        <dbReference type="PROSITE-ProRule" id="PRU01360"/>
    </source>
</evidence>
<dbReference type="Gene3D" id="2.40.170.20">
    <property type="entry name" value="TonB-dependent receptor, beta-barrel domain"/>
    <property type="match status" value="1"/>
</dbReference>
<evidence type="ECO:0000256" key="4">
    <source>
        <dbReference type="ARBA" id="ARBA00022692"/>
    </source>
</evidence>
<proteinExistence type="inferred from homology"/>
<reference evidence="15 16" key="1">
    <citation type="submission" date="2024-12" db="EMBL/GenBank/DDBJ databases">
        <authorList>
            <person name="Hu S."/>
        </authorList>
    </citation>
    <scope>NUCLEOTIDE SEQUENCE [LARGE SCALE GENOMIC DNA]</scope>
    <source>
        <strain evidence="15 16">THG-T11</strain>
    </source>
</reference>
<keyword evidence="8 15" id="KW-0675">Receptor</keyword>
<evidence type="ECO:0000313" key="16">
    <source>
        <dbReference type="Proteomes" id="UP001517247"/>
    </source>
</evidence>
<comment type="subcellular location">
    <subcellularLocation>
        <location evidence="1 10">Cell outer membrane</location>
        <topology evidence="1 10">Multi-pass membrane protein</topology>
    </subcellularLocation>
</comment>
<keyword evidence="4 10" id="KW-0812">Transmembrane</keyword>
<dbReference type="Pfam" id="PF07715">
    <property type="entry name" value="Plug"/>
    <property type="match status" value="1"/>
</dbReference>
<sequence length="622" mass="69938">MNKTLLSLLTFTSTIAFAQESKQDTTKLNEIIISENRLQTPFSKQARNIQLITKEQIAEMPVKSINEVLSFIAGADVRQRGPFGTQADISIDGGSFEQTLILLNGVKISDAQTAHHSMNIPVPLSAIERIEVLKGPAARVYGINALTGAINIVTKTSKQSAIDVNFQAGSSFENKAVGDGSGKYNGASAQIAINMAGKNSQHLFGFGVTDYNGQRYNSSTYDHKFFYQGNIDFNEKNKLNLMGGYIDNAFGANGYYAAPGDKEAFEIVETALFAVGSSHQLSKSFSLRPRVSARYNWDDYRYFRNDLTKARSLHQTKVWSAEVNSTLHSGIGDFGFGLESRSEDIESSNIGDRERYNHGAYAEYKTEALRNLLLNIGTYVNYNTQYGWQAFPGLDAAYLFAPKWKLAFNVGSSQRIPSFTDLYLNQRPGNIGNPNLTSENAWQYEFSLQYKLDNFNVQGGYFYRNISDFIDWVRNSSAVPYQPQNFGNNKIQGFNVSLGQSLSLSSKSSLYYQLSYNYLHAGEMSYANNVTSKYVVENLKHQALGRLIYKYTNWQLTVGARWIERELKNPYLITDVRLLYGKQNWNIYADVTNLLDKEYVEVAAVPLPKRWFTIGANYKFAL</sequence>
<evidence type="ECO:0000313" key="15">
    <source>
        <dbReference type="EMBL" id="MFN0254170.1"/>
    </source>
</evidence>
<keyword evidence="7 10" id="KW-0472">Membrane</keyword>
<dbReference type="SUPFAM" id="SSF56935">
    <property type="entry name" value="Porins"/>
    <property type="match status" value="1"/>
</dbReference>
<protein>
    <submittedName>
        <fullName evidence="15">TonB-dependent receptor plug domain-containing protein</fullName>
    </submittedName>
</protein>
<evidence type="ECO:0000256" key="11">
    <source>
        <dbReference type="RuleBase" id="RU003357"/>
    </source>
</evidence>
<evidence type="ECO:0000256" key="1">
    <source>
        <dbReference type="ARBA" id="ARBA00004571"/>
    </source>
</evidence>